<organism evidence="6 7">
    <name type="scientific">Serpentinimonas maccroryi</name>
    <dbReference type="NCBI Taxonomy" id="1458426"/>
    <lineage>
        <taxon>Bacteria</taxon>
        <taxon>Pseudomonadati</taxon>
        <taxon>Pseudomonadota</taxon>
        <taxon>Betaproteobacteria</taxon>
        <taxon>Burkholderiales</taxon>
        <taxon>Comamonadaceae</taxon>
        <taxon>Serpentinimonas</taxon>
    </lineage>
</organism>
<dbReference type="RefSeq" id="WP_045535570.1">
    <property type="nucleotide sequence ID" value="NZ_AP014569.1"/>
</dbReference>
<dbReference type="PROSITE" id="PS50404">
    <property type="entry name" value="GST_NTER"/>
    <property type="match status" value="1"/>
</dbReference>
<evidence type="ECO:0000259" key="4">
    <source>
        <dbReference type="PROSITE" id="PS50404"/>
    </source>
</evidence>
<evidence type="ECO:0000259" key="5">
    <source>
        <dbReference type="PROSITE" id="PS50405"/>
    </source>
</evidence>
<dbReference type="GO" id="GO:0004364">
    <property type="term" value="F:glutathione transferase activity"/>
    <property type="evidence" value="ECO:0007669"/>
    <property type="project" value="UniProtKB-EC"/>
</dbReference>
<dbReference type="InterPro" id="IPR036249">
    <property type="entry name" value="Thioredoxin-like_sf"/>
</dbReference>
<dbReference type="STRING" id="1458426.SMCB_1045"/>
<dbReference type="InterPro" id="IPR004045">
    <property type="entry name" value="Glutathione_S-Trfase_N"/>
</dbReference>
<dbReference type="Pfam" id="PF13409">
    <property type="entry name" value="GST_N_2"/>
    <property type="match status" value="1"/>
</dbReference>
<feature type="domain" description="GST N-terminal" evidence="4">
    <location>
        <begin position="12"/>
        <end position="94"/>
    </location>
</feature>
<dbReference type="SFLD" id="SFLDG00358">
    <property type="entry name" value="Main_(cytGST)"/>
    <property type="match status" value="1"/>
</dbReference>
<name>A0A060NUQ9_9BURK</name>
<gene>
    <name evidence="6" type="ORF">SMCB_1045</name>
</gene>
<dbReference type="InterPro" id="IPR010987">
    <property type="entry name" value="Glutathione-S-Trfase_C-like"/>
</dbReference>
<dbReference type="FunFam" id="3.40.30.10:FF:000156">
    <property type="entry name" value="Glutathione S-transferase 1"/>
    <property type="match status" value="1"/>
</dbReference>
<dbReference type="EMBL" id="AP014569">
    <property type="protein sequence ID" value="BAO83273.1"/>
    <property type="molecule type" value="Genomic_DNA"/>
</dbReference>
<dbReference type="Pfam" id="PF00043">
    <property type="entry name" value="GST_C"/>
    <property type="match status" value="1"/>
</dbReference>
<dbReference type="EC" id="2.5.1.18" evidence="1"/>
<evidence type="ECO:0000256" key="2">
    <source>
        <dbReference type="ARBA" id="ARBA00022679"/>
    </source>
</evidence>
<dbReference type="KEGG" id="cbab:SMCB_1045"/>
<keyword evidence="7" id="KW-1185">Reference proteome</keyword>
<dbReference type="InterPro" id="IPR040079">
    <property type="entry name" value="Glutathione_S-Trfase"/>
</dbReference>
<evidence type="ECO:0000313" key="6">
    <source>
        <dbReference type="EMBL" id="BAO83273.1"/>
    </source>
</evidence>
<evidence type="ECO:0000256" key="3">
    <source>
        <dbReference type="ARBA" id="ARBA00047960"/>
    </source>
</evidence>
<dbReference type="CDD" id="cd03189">
    <property type="entry name" value="GST_C_GTT1_like"/>
    <property type="match status" value="1"/>
</dbReference>
<feature type="domain" description="GST C-terminal" evidence="5">
    <location>
        <begin position="106"/>
        <end position="249"/>
    </location>
</feature>
<dbReference type="InterPro" id="IPR036282">
    <property type="entry name" value="Glutathione-S-Trfase_C_sf"/>
</dbReference>
<dbReference type="GO" id="GO:0005737">
    <property type="term" value="C:cytoplasm"/>
    <property type="evidence" value="ECO:0007669"/>
    <property type="project" value="UniProtKB-ARBA"/>
</dbReference>
<sequence length="249" mass="28281">MNTPSTPTAPHSPTLVLHHLEQSRSQRVLWLLEEMGLPYELKTYARQRGNRLAPPELKAVHPLGKSPVLVHGSEVVAESAAILEYLAETFAERAQGDLAQLVPAPGTPEHRRCRFWLHYAEGSLMPWLLMKLVFQMLPRQPMPFFVRPLVQPIVHYICQQVQLKLIDPNLQRALPFIEQELAQRPWFAGEHLSLADFQMSYPIEAALTRLGGPPSSASKQWPHLHAWLERVHARAAYQRALAKGGPVMW</sequence>
<dbReference type="AlphaFoldDB" id="A0A060NUQ9"/>
<dbReference type="PROSITE" id="PS50405">
    <property type="entry name" value="GST_CTER"/>
    <property type="match status" value="1"/>
</dbReference>
<dbReference type="SFLD" id="SFLDG01150">
    <property type="entry name" value="Main.1:_Beta-like"/>
    <property type="match status" value="1"/>
</dbReference>
<dbReference type="PANTHER" id="PTHR44051">
    <property type="entry name" value="GLUTATHIONE S-TRANSFERASE-RELATED"/>
    <property type="match status" value="1"/>
</dbReference>
<dbReference type="Proteomes" id="UP000066014">
    <property type="component" value="Chromosome"/>
</dbReference>
<keyword evidence="2 6" id="KW-0808">Transferase</keyword>
<dbReference type="Gene3D" id="1.20.1050.10">
    <property type="match status" value="1"/>
</dbReference>
<accession>A0A060NUQ9</accession>
<dbReference type="SUPFAM" id="SSF47616">
    <property type="entry name" value="GST C-terminal domain-like"/>
    <property type="match status" value="1"/>
</dbReference>
<dbReference type="InterPro" id="IPR004046">
    <property type="entry name" value="GST_C"/>
</dbReference>
<evidence type="ECO:0000313" key="7">
    <source>
        <dbReference type="Proteomes" id="UP000066014"/>
    </source>
</evidence>
<dbReference type="SUPFAM" id="SSF52833">
    <property type="entry name" value="Thioredoxin-like"/>
    <property type="match status" value="1"/>
</dbReference>
<dbReference type="HOGENOM" id="CLU_011226_15_5_4"/>
<protein>
    <recommendedName>
        <fullName evidence="1">glutathione transferase</fullName>
        <ecNumber evidence="1">2.5.1.18</ecNumber>
    </recommendedName>
</protein>
<dbReference type="OrthoDB" id="9810080at2"/>
<proteinExistence type="predicted"/>
<evidence type="ECO:0000256" key="1">
    <source>
        <dbReference type="ARBA" id="ARBA00012452"/>
    </source>
</evidence>
<dbReference type="PANTHER" id="PTHR44051:SF9">
    <property type="entry name" value="GLUTATHIONE S-TRANSFERASE 1"/>
    <property type="match status" value="1"/>
</dbReference>
<reference evidence="6 7" key="1">
    <citation type="journal article" date="2014" name="Nat. Commun.">
        <title>Physiological and genomic features of highly alkaliphilic hydrogen-utilizing Betaproteobacteria from a continental serpentinizing site.</title>
        <authorList>
            <person name="Suzuki S."/>
            <person name="Kuenen J.G."/>
            <person name="Schipper K."/>
            <person name="van der Velde S."/>
            <person name="Ishii S."/>
            <person name="Wu A."/>
            <person name="Sorokin D.Y."/>
            <person name="Tenney A."/>
            <person name="Meng X.Y."/>
            <person name="Morrill P.L."/>
            <person name="Kamagata Y."/>
            <person name="Muyzer G."/>
            <person name="Nealson K.H."/>
        </authorList>
    </citation>
    <scope>NUCLEOTIDE SEQUENCE [LARGE SCALE GENOMIC DNA]</scope>
    <source>
        <strain evidence="6 7">B1</strain>
    </source>
</reference>
<dbReference type="Gene3D" id="3.40.30.10">
    <property type="entry name" value="Glutaredoxin"/>
    <property type="match status" value="1"/>
</dbReference>
<dbReference type="CDD" id="cd03046">
    <property type="entry name" value="GST_N_GTT1_like"/>
    <property type="match status" value="1"/>
</dbReference>
<comment type="catalytic activity">
    <reaction evidence="3">
        <text>RX + glutathione = an S-substituted glutathione + a halide anion + H(+)</text>
        <dbReference type="Rhea" id="RHEA:16437"/>
        <dbReference type="ChEBI" id="CHEBI:15378"/>
        <dbReference type="ChEBI" id="CHEBI:16042"/>
        <dbReference type="ChEBI" id="CHEBI:17792"/>
        <dbReference type="ChEBI" id="CHEBI:57925"/>
        <dbReference type="ChEBI" id="CHEBI:90779"/>
        <dbReference type="EC" id="2.5.1.18"/>
    </reaction>
</comment>
<dbReference type="GO" id="GO:0004601">
    <property type="term" value="F:peroxidase activity"/>
    <property type="evidence" value="ECO:0007669"/>
    <property type="project" value="UniProtKB-ARBA"/>
</dbReference>
<dbReference type="SFLD" id="SFLDS00019">
    <property type="entry name" value="Glutathione_Transferase_(cytos"/>
    <property type="match status" value="1"/>
</dbReference>